<evidence type="ECO:0000256" key="1">
    <source>
        <dbReference type="SAM" id="SignalP"/>
    </source>
</evidence>
<proteinExistence type="predicted"/>
<protein>
    <submittedName>
        <fullName evidence="2">Uncharacterized protein</fullName>
    </submittedName>
</protein>
<dbReference type="EMBL" id="QSAQ01000002">
    <property type="protein sequence ID" value="RGW70687.1"/>
    <property type="molecule type" value="Genomic_DNA"/>
</dbReference>
<dbReference type="RefSeq" id="WP_118139220.1">
    <property type="nucleotide sequence ID" value="NZ_QSAQ01000002.1"/>
</dbReference>
<accession>A0AA92U604</accession>
<organism evidence="2 3">
    <name type="scientific">Segatella copri</name>
    <dbReference type="NCBI Taxonomy" id="165179"/>
    <lineage>
        <taxon>Bacteria</taxon>
        <taxon>Pseudomonadati</taxon>
        <taxon>Bacteroidota</taxon>
        <taxon>Bacteroidia</taxon>
        <taxon>Bacteroidales</taxon>
        <taxon>Prevotellaceae</taxon>
        <taxon>Segatella</taxon>
    </lineage>
</organism>
<gene>
    <name evidence="2" type="ORF">DWV60_01795</name>
</gene>
<feature type="signal peptide" evidence="1">
    <location>
        <begin position="1"/>
        <end position="19"/>
    </location>
</feature>
<evidence type="ECO:0000313" key="2">
    <source>
        <dbReference type="EMBL" id="RGW70687.1"/>
    </source>
</evidence>
<name>A0AA92U604_9BACT</name>
<reference evidence="2 3" key="1">
    <citation type="submission" date="2018-08" db="EMBL/GenBank/DDBJ databases">
        <title>A genome reference for cultivated species of the human gut microbiota.</title>
        <authorList>
            <person name="Zou Y."/>
            <person name="Xue W."/>
            <person name="Luo G."/>
        </authorList>
    </citation>
    <scope>NUCLEOTIDE SEQUENCE [LARGE SCALE GENOMIC DNA]</scope>
    <source>
        <strain evidence="2 3">AF11-14</strain>
    </source>
</reference>
<evidence type="ECO:0000313" key="3">
    <source>
        <dbReference type="Proteomes" id="UP000286077"/>
    </source>
</evidence>
<keyword evidence="1" id="KW-0732">Signal</keyword>
<sequence length="217" mass="23190">MKKFFTLIAAVALAASVNAQTEWNFSNWDAKTYSETFTKDGLTLNIIGADASMTIDGSKKTVDDVKYTQRLKLSGSGSVSDLENLGRVVSFNVEGPGDIYVVAAHASSSGDPRTLKVAAVVDNAMTSLDDISYDPNEIKSFTVKYNQNKAAKILIYSGKSGMNIYDIKFTPANVTNGISNISAAAAKKNGKTYNMAGQEVSSSAKGIVIKNGKKYVK</sequence>
<feature type="chain" id="PRO_5041640067" evidence="1">
    <location>
        <begin position="20"/>
        <end position="217"/>
    </location>
</feature>
<comment type="caution">
    <text evidence="2">The sequence shown here is derived from an EMBL/GenBank/DDBJ whole genome shotgun (WGS) entry which is preliminary data.</text>
</comment>
<dbReference type="Proteomes" id="UP000286077">
    <property type="component" value="Unassembled WGS sequence"/>
</dbReference>
<dbReference type="AlphaFoldDB" id="A0AA92U604"/>